<accession>A0A401U1V5</accession>
<evidence type="ECO:0000313" key="3">
    <source>
        <dbReference type="Proteomes" id="UP000287033"/>
    </source>
</evidence>
<organism evidence="2 3">
    <name type="scientific">Chiloscyllium punctatum</name>
    <name type="common">Brownbanded bambooshark</name>
    <name type="synonym">Hemiscyllium punctatum</name>
    <dbReference type="NCBI Taxonomy" id="137246"/>
    <lineage>
        <taxon>Eukaryota</taxon>
        <taxon>Metazoa</taxon>
        <taxon>Chordata</taxon>
        <taxon>Craniata</taxon>
        <taxon>Vertebrata</taxon>
        <taxon>Chondrichthyes</taxon>
        <taxon>Elasmobranchii</taxon>
        <taxon>Galeomorphii</taxon>
        <taxon>Galeoidea</taxon>
        <taxon>Orectolobiformes</taxon>
        <taxon>Hemiscylliidae</taxon>
        <taxon>Chiloscyllium</taxon>
    </lineage>
</organism>
<dbReference type="AlphaFoldDB" id="A0A401U1V5"/>
<feature type="region of interest" description="Disordered" evidence="1">
    <location>
        <begin position="1"/>
        <end position="24"/>
    </location>
</feature>
<name>A0A401U1V5_CHIPU</name>
<reference evidence="2 3" key="1">
    <citation type="journal article" date="2018" name="Nat. Ecol. Evol.">
        <title>Shark genomes provide insights into elasmobranch evolution and the origin of vertebrates.</title>
        <authorList>
            <person name="Hara Y"/>
            <person name="Yamaguchi K"/>
            <person name="Onimaru K"/>
            <person name="Kadota M"/>
            <person name="Koyanagi M"/>
            <person name="Keeley SD"/>
            <person name="Tatsumi K"/>
            <person name="Tanaka K"/>
            <person name="Motone F"/>
            <person name="Kageyama Y"/>
            <person name="Nozu R"/>
            <person name="Adachi N"/>
            <person name="Nishimura O"/>
            <person name="Nakagawa R"/>
            <person name="Tanegashima C"/>
            <person name="Kiyatake I"/>
            <person name="Matsumoto R"/>
            <person name="Murakumo K"/>
            <person name="Nishida K"/>
            <person name="Terakita A"/>
            <person name="Kuratani S"/>
            <person name="Sato K"/>
            <person name="Hyodo S Kuraku.S."/>
        </authorList>
    </citation>
    <scope>NUCLEOTIDE SEQUENCE [LARGE SCALE GENOMIC DNA]</scope>
</reference>
<keyword evidence="3" id="KW-1185">Reference proteome</keyword>
<protein>
    <submittedName>
        <fullName evidence="2">Uncharacterized protein</fullName>
    </submittedName>
</protein>
<evidence type="ECO:0000256" key="1">
    <source>
        <dbReference type="SAM" id="MobiDB-lite"/>
    </source>
</evidence>
<comment type="caution">
    <text evidence="2">The sequence shown here is derived from an EMBL/GenBank/DDBJ whole genome shotgun (WGS) entry which is preliminary data.</text>
</comment>
<feature type="non-terminal residue" evidence="2">
    <location>
        <position position="71"/>
    </location>
</feature>
<dbReference type="Proteomes" id="UP000287033">
    <property type="component" value="Unassembled WGS sequence"/>
</dbReference>
<dbReference type="EMBL" id="BEZZ01254185">
    <property type="protein sequence ID" value="GCC48875.1"/>
    <property type="molecule type" value="Genomic_DNA"/>
</dbReference>
<sequence>MRRSEPPAAASIRPTGASPWRCAGSEMAQPSSTLISEGLRSARKFSVANALSSARLAMVGGRFAVVGSTIA</sequence>
<evidence type="ECO:0000313" key="2">
    <source>
        <dbReference type="EMBL" id="GCC48875.1"/>
    </source>
</evidence>
<gene>
    <name evidence="2" type="ORF">chiPu_0033090</name>
</gene>
<proteinExistence type="predicted"/>